<proteinExistence type="predicted"/>
<gene>
    <name evidence="1" type="ORF">GC106_81380</name>
</gene>
<reference evidence="1 2" key="1">
    <citation type="submission" date="2020-01" db="EMBL/GenBank/DDBJ databases">
        <title>Kibdelosporangium persica a novel Actinomycetes from a hot desert in Iran.</title>
        <authorList>
            <person name="Safaei N."/>
            <person name="Zaburannyi N."/>
            <person name="Mueller R."/>
            <person name="Wink J."/>
        </authorList>
    </citation>
    <scope>NUCLEOTIDE SEQUENCE [LARGE SCALE GENOMIC DNA]</scope>
    <source>
        <strain evidence="1 2">4NS15</strain>
    </source>
</reference>
<dbReference type="PANTHER" id="PTHR37560">
    <property type="entry name" value="UPF0210 PROTEIN SPR0218"/>
    <property type="match status" value="1"/>
</dbReference>
<protein>
    <submittedName>
        <fullName evidence="1">DUF711 domain-containing protein</fullName>
    </submittedName>
</protein>
<dbReference type="SUPFAM" id="SSF51998">
    <property type="entry name" value="PFL-like glycyl radical enzymes"/>
    <property type="match status" value="1"/>
</dbReference>
<sequence>MGQEADGVVPIGHEHLGRTTMDLGTNDPVSPPRRPPIRTLTFGIADVHPIAPEVFDQTAQLAKRMEQSCQDAGYEVQTLRLSTRPIFEDLTGDIVAYARALSTLLTDLGLPLCSVGPAPAADPRFPLERLDVLGDMLIEANVLTSGVQLATAEHGIRVDAALPAARIMRRLAMETKEGLGNFRFAALACVEPGGPFFPASYHTGPAAVTIGLQGAGIVAEALADVRAVDPPSITRHVRAALIEHATPIVGLAQRLAGELGVRFGGIDLSPAPAGDDSIAAAVEQCGHGPIGSPGSLSIAAALTEALRTTGLPTTGYTGLMLPVCEDKVLADRWADGHLSVHQLLCLSAVCGTGLDTVPLPGDTSPEQIAHILLDVASLAYRLRKPLSARLFPVPGARPGDRTSFSSPYLVNTTVRP</sequence>
<dbReference type="InterPro" id="IPR007841">
    <property type="entry name" value="UPF0210"/>
</dbReference>
<dbReference type="EMBL" id="JAAATY010000046">
    <property type="protein sequence ID" value="NRN70864.1"/>
    <property type="molecule type" value="Genomic_DNA"/>
</dbReference>
<name>A0ABX2FHI1_9PSEU</name>
<evidence type="ECO:0000313" key="1">
    <source>
        <dbReference type="EMBL" id="NRN70864.1"/>
    </source>
</evidence>
<dbReference type="PANTHER" id="PTHR37560:SF2">
    <property type="entry name" value="DUF711 DOMAIN-CONTAINING PROTEIN"/>
    <property type="match status" value="1"/>
</dbReference>
<dbReference type="Pfam" id="PF05167">
    <property type="entry name" value="DUF711"/>
    <property type="match status" value="1"/>
</dbReference>
<dbReference type="Gene3D" id="3.20.70.20">
    <property type="match status" value="1"/>
</dbReference>
<evidence type="ECO:0000313" key="2">
    <source>
        <dbReference type="Proteomes" id="UP000763557"/>
    </source>
</evidence>
<accession>A0ABX2FHI1</accession>
<comment type="caution">
    <text evidence="1">The sequence shown here is derived from an EMBL/GenBank/DDBJ whole genome shotgun (WGS) entry which is preliminary data.</text>
</comment>
<keyword evidence="2" id="KW-1185">Reference proteome</keyword>
<dbReference type="Proteomes" id="UP000763557">
    <property type="component" value="Unassembled WGS sequence"/>
</dbReference>
<organism evidence="1 2">
    <name type="scientific">Kibdelosporangium persicum</name>
    <dbReference type="NCBI Taxonomy" id="2698649"/>
    <lineage>
        <taxon>Bacteria</taxon>
        <taxon>Bacillati</taxon>
        <taxon>Actinomycetota</taxon>
        <taxon>Actinomycetes</taxon>
        <taxon>Pseudonocardiales</taxon>
        <taxon>Pseudonocardiaceae</taxon>
        <taxon>Kibdelosporangium</taxon>
    </lineage>
</organism>